<dbReference type="CDD" id="cd07989">
    <property type="entry name" value="LPLAT_AGPAT-like"/>
    <property type="match status" value="1"/>
</dbReference>
<gene>
    <name evidence="5" type="ORF">CALK_0784</name>
</gene>
<dbReference type="GO" id="GO:0003841">
    <property type="term" value="F:1-acylglycerol-3-phosphate O-acyltransferase activity"/>
    <property type="evidence" value="ECO:0007669"/>
    <property type="project" value="TreeGrafter"/>
</dbReference>
<dbReference type="Pfam" id="PF01553">
    <property type="entry name" value="Acyltransferase"/>
    <property type="match status" value="1"/>
</dbReference>
<dbReference type="SMART" id="SM00563">
    <property type="entry name" value="PlsC"/>
    <property type="match status" value="1"/>
</dbReference>
<evidence type="ECO:0000256" key="2">
    <source>
        <dbReference type="ARBA" id="ARBA00022679"/>
    </source>
</evidence>
<feature type="domain" description="Phospholipid/glycerol acyltransferase" evidence="4">
    <location>
        <begin position="22"/>
        <end position="135"/>
    </location>
</feature>
<dbReference type="GO" id="GO:0006654">
    <property type="term" value="P:phosphatidic acid biosynthetic process"/>
    <property type="evidence" value="ECO:0007669"/>
    <property type="project" value="TreeGrafter"/>
</dbReference>
<keyword evidence="6" id="KW-1185">Reference proteome</keyword>
<evidence type="ECO:0000259" key="4">
    <source>
        <dbReference type="SMART" id="SM00563"/>
    </source>
</evidence>
<dbReference type="STRING" id="1313304.CALK_0784"/>
<dbReference type="PANTHER" id="PTHR10434:SF11">
    <property type="entry name" value="1-ACYL-SN-GLYCEROL-3-PHOSPHATE ACYLTRANSFERASE"/>
    <property type="match status" value="1"/>
</dbReference>
<reference evidence="5 6" key="1">
    <citation type="journal article" date="2013" name="Environ. Microbiol.">
        <title>Genome analysis of Chitinivibrio alkaliphilus gen. nov., sp. nov., a novel extremely haloalkaliphilic anaerobic chitinolytic bacterium from the candidate phylum Termite Group 3.</title>
        <authorList>
            <person name="Sorokin D.Y."/>
            <person name="Gumerov V.M."/>
            <person name="Rakitin A.L."/>
            <person name="Beletsky A.V."/>
            <person name="Damste J.S."/>
            <person name="Muyzer G."/>
            <person name="Mardanov A.V."/>
            <person name="Ravin N.V."/>
        </authorList>
    </citation>
    <scope>NUCLEOTIDE SEQUENCE [LARGE SCALE GENOMIC DNA]</scope>
    <source>
        <strain evidence="5 6">ACht1</strain>
    </source>
</reference>
<evidence type="ECO:0000256" key="1">
    <source>
        <dbReference type="ARBA" id="ARBA00005189"/>
    </source>
</evidence>
<dbReference type="eggNOG" id="COG0204">
    <property type="taxonomic scope" value="Bacteria"/>
</dbReference>
<keyword evidence="2 5" id="KW-0808">Transferase</keyword>
<name>U7D718_9BACT</name>
<dbReference type="SUPFAM" id="SSF69593">
    <property type="entry name" value="Glycerol-3-phosphate (1)-acyltransferase"/>
    <property type="match status" value="1"/>
</dbReference>
<accession>U7D718</accession>
<dbReference type="InterPro" id="IPR002123">
    <property type="entry name" value="Plipid/glycerol_acylTrfase"/>
</dbReference>
<protein>
    <submittedName>
        <fullName evidence="5">1-acyl-sn-glycerol-3-phosphate acyltransferase</fullName>
    </submittedName>
</protein>
<evidence type="ECO:0000313" key="6">
    <source>
        <dbReference type="Proteomes" id="UP000017148"/>
    </source>
</evidence>
<evidence type="ECO:0000256" key="3">
    <source>
        <dbReference type="ARBA" id="ARBA00023315"/>
    </source>
</evidence>
<evidence type="ECO:0000313" key="5">
    <source>
        <dbReference type="EMBL" id="ERP38765.1"/>
    </source>
</evidence>
<organism evidence="5 6">
    <name type="scientific">Chitinivibrio alkaliphilus ACht1</name>
    <dbReference type="NCBI Taxonomy" id="1313304"/>
    <lineage>
        <taxon>Bacteria</taxon>
        <taxon>Pseudomonadati</taxon>
        <taxon>Fibrobacterota</taxon>
        <taxon>Chitinivibrionia</taxon>
        <taxon>Chitinivibrionales</taxon>
        <taxon>Chitinivibrionaceae</taxon>
        <taxon>Chitinivibrio</taxon>
    </lineage>
</organism>
<keyword evidence="3 5" id="KW-0012">Acyltransferase</keyword>
<comment type="pathway">
    <text evidence="1">Lipid metabolism.</text>
</comment>
<dbReference type="EMBL" id="ASJR01000005">
    <property type="protein sequence ID" value="ERP38765.1"/>
    <property type="molecule type" value="Genomic_DNA"/>
</dbReference>
<dbReference type="AlphaFoldDB" id="U7D718"/>
<dbReference type="PANTHER" id="PTHR10434">
    <property type="entry name" value="1-ACYL-SN-GLYCEROL-3-PHOSPHATE ACYLTRANSFERASE"/>
    <property type="match status" value="1"/>
</dbReference>
<proteinExistence type="predicted"/>
<sequence>MLRRKFNVRLHESADPLPKAPYVVISNHANFFDPWIVGHYTTEPIAIMMNEFGFKASAMTRWYLRNVGCFSKKKGQSDAQSVKRAMKSLRAGYTLLVFPEGQASWSGKTQPIYPGIERITKKVKAPLVLYRLRGNFVSKPWWSTGPARKGEITVFRKVISAQEVTERTADELRQEICSFIQHNDVKACADVSFSGTDITAGMEMVLWYCPHCHSRNTLKMDKNTVRCDTCGTEKVFTPNLQIEAPAPKEPRDFYDWYKAQTELVQQDLSAISSTPDRHLIHDSHVSQVKVDYKGRVIMLDTGELDLYGNTLVFSGQDGVQTFPLADLFHPVFQGKNILEFDCNNSDYQFRFTHTALSQWLSYLLYLKGYGDWERTGYIFQQ</sequence>
<comment type="caution">
    <text evidence="5">The sequence shown here is derived from an EMBL/GenBank/DDBJ whole genome shotgun (WGS) entry which is preliminary data.</text>
</comment>
<dbReference type="Proteomes" id="UP000017148">
    <property type="component" value="Unassembled WGS sequence"/>
</dbReference>